<protein>
    <submittedName>
        <fullName evidence="3">BED-type domain-containing protein</fullName>
    </submittedName>
</protein>
<keyword evidence="2" id="KW-1185">Reference proteome</keyword>
<reference evidence="3" key="1">
    <citation type="submission" date="2016-06" db="UniProtKB">
        <authorList>
            <consortium name="WormBaseParasite"/>
        </authorList>
    </citation>
    <scope>IDENTIFICATION</scope>
</reference>
<dbReference type="EMBL" id="UZAJ01008718">
    <property type="protein sequence ID" value="VDO53547.1"/>
    <property type="molecule type" value="Genomic_DNA"/>
</dbReference>
<dbReference type="Proteomes" id="UP000267606">
    <property type="component" value="Unassembled WGS sequence"/>
</dbReference>
<accession>A0A183HKI2</accession>
<dbReference type="WBParaSite" id="OFLC_0000799301-mRNA-1">
    <property type="protein sequence ID" value="OFLC_0000799301-mRNA-1"/>
    <property type="gene ID" value="OFLC_0000799301"/>
</dbReference>
<organism evidence="3">
    <name type="scientific">Onchocerca flexuosa</name>
    <dbReference type="NCBI Taxonomy" id="387005"/>
    <lineage>
        <taxon>Eukaryota</taxon>
        <taxon>Metazoa</taxon>
        <taxon>Ecdysozoa</taxon>
        <taxon>Nematoda</taxon>
        <taxon>Chromadorea</taxon>
        <taxon>Rhabditida</taxon>
        <taxon>Spirurina</taxon>
        <taxon>Spiruromorpha</taxon>
        <taxon>Filarioidea</taxon>
        <taxon>Onchocercidae</taxon>
        <taxon>Onchocerca</taxon>
    </lineage>
</organism>
<name>A0A183HKI2_9BILA</name>
<gene>
    <name evidence="1" type="ORF">OFLC_LOCUS7995</name>
</gene>
<dbReference type="STRING" id="387005.A0A183HKI2"/>
<evidence type="ECO:0000313" key="1">
    <source>
        <dbReference type="EMBL" id="VDO53547.1"/>
    </source>
</evidence>
<sequence>PVVFQGANNNGSKNFDFYDGNESFETSSNPGAYVSSDMTLSAALRRKRQRRNPVWPYFIVKDGVATCKHCNYSTKSVFSTNLKPTATIFPSLHTQKIFKVNNEYDDGSGNILMRREILMILKENTIIG</sequence>
<proteinExistence type="predicted"/>
<evidence type="ECO:0000313" key="2">
    <source>
        <dbReference type="Proteomes" id="UP000267606"/>
    </source>
</evidence>
<dbReference type="AlphaFoldDB" id="A0A183HKI2"/>
<reference evidence="1 2" key="2">
    <citation type="submission" date="2018-11" db="EMBL/GenBank/DDBJ databases">
        <authorList>
            <consortium name="Pathogen Informatics"/>
        </authorList>
    </citation>
    <scope>NUCLEOTIDE SEQUENCE [LARGE SCALE GENOMIC DNA]</scope>
</reference>
<evidence type="ECO:0000313" key="3">
    <source>
        <dbReference type="WBParaSite" id="OFLC_0000799301-mRNA-1"/>
    </source>
</evidence>